<dbReference type="AlphaFoldDB" id="A0A4Y2CN58"/>
<evidence type="ECO:0008006" key="3">
    <source>
        <dbReference type="Google" id="ProtNLM"/>
    </source>
</evidence>
<keyword evidence="2" id="KW-1185">Reference proteome</keyword>
<reference evidence="1 2" key="1">
    <citation type="journal article" date="2019" name="Sci. Rep.">
        <title>Orb-weaving spider Araneus ventricosus genome elucidates the spidroin gene catalogue.</title>
        <authorList>
            <person name="Kono N."/>
            <person name="Nakamura H."/>
            <person name="Ohtoshi R."/>
            <person name="Moran D.A.P."/>
            <person name="Shinohara A."/>
            <person name="Yoshida Y."/>
            <person name="Fujiwara M."/>
            <person name="Mori M."/>
            <person name="Tomita M."/>
            <person name="Arakawa K."/>
        </authorList>
    </citation>
    <scope>NUCLEOTIDE SEQUENCE [LARGE SCALE GENOMIC DNA]</scope>
</reference>
<dbReference type="OrthoDB" id="6437552at2759"/>
<protein>
    <recommendedName>
        <fullName evidence="3">RNase H type-1 domain-containing protein</fullName>
    </recommendedName>
</protein>
<sequence length="136" mass="15799">MNNRLVQIQRILILGISKVYKTVSHEAIQVLTGCPHLDIKDSIEKKMLDSIVIIKTTLENENFTNSDYEHRLPPWQNKMINWKFYNQEMDDDNIFTDGSRIEDEVGCAYVHFRDGIEVESRKIRLNDGATVIMATL</sequence>
<evidence type="ECO:0000313" key="2">
    <source>
        <dbReference type="Proteomes" id="UP000499080"/>
    </source>
</evidence>
<comment type="caution">
    <text evidence="1">The sequence shown here is derived from an EMBL/GenBank/DDBJ whole genome shotgun (WGS) entry which is preliminary data.</text>
</comment>
<evidence type="ECO:0000313" key="1">
    <source>
        <dbReference type="EMBL" id="GBM04735.1"/>
    </source>
</evidence>
<dbReference type="Proteomes" id="UP000499080">
    <property type="component" value="Unassembled WGS sequence"/>
</dbReference>
<gene>
    <name evidence="1" type="ORF">AVEN_20182_1</name>
</gene>
<accession>A0A4Y2CN58</accession>
<proteinExistence type="predicted"/>
<name>A0A4Y2CN58_ARAVE</name>
<dbReference type="EMBL" id="BGPR01000207">
    <property type="protein sequence ID" value="GBM04735.1"/>
    <property type="molecule type" value="Genomic_DNA"/>
</dbReference>
<organism evidence="1 2">
    <name type="scientific">Araneus ventricosus</name>
    <name type="common">Orbweaver spider</name>
    <name type="synonym">Epeira ventricosa</name>
    <dbReference type="NCBI Taxonomy" id="182803"/>
    <lineage>
        <taxon>Eukaryota</taxon>
        <taxon>Metazoa</taxon>
        <taxon>Ecdysozoa</taxon>
        <taxon>Arthropoda</taxon>
        <taxon>Chelicerata</taxon>
        <taxon>Arachnida</taxon>
        <taxon>Araneae</taxon>
        <taxon>Araneomorphae</taxon>
        <taxon>Entelegynae</taxon>
        <taxon>Araneoidea</taxon>
        <taxon>Araneidae</taxon>
        <taxon>Araneus</taxon>
    </lineage>
</organism>